<keyword evidence="2" id="KW-1185">Reference proteome</keyword>
<name>A0A9X9Q5Y8_GULGU</name>
<reference evidence="1 2" key="1">
    <citation type="submission" date="2018-10" db="EMBL/GenBank/DDBJ databases">
        <authorList>
            <person name="Ekblom R."/>
            <person name="Jareborg N."/>
        </authorList>
    </citation>
    <scope>NUCLEOTIDE SEQUENCE [LARGE SCALE GENOMIC DNA]</scope>
    <source>
        <tissue evidence="1">Muscle</tissue>
    </source>
</reference>
<dbReference type="EMBL" id="CYRY02040192">
    <property type="protein sequence ID" value="VCX31071.1"/>
    <property type="molecule type" value="Genomic_DNA"/>
</dbReference>
<evidence type="ECO:0000313" key="2">
    <source>
        <dbReference type="Proteomes" id="UP000269945"/>
    </source>
</evidence>
<dbReference type="AlphaFoldDB" id="A0A9X9Q5Y8"/>
<accession>A0A9X9Q5Y8</accession>
<dbReference type="Proteomes" id="UP000269945">
    <property type="component" value="Unassembled WGS sequence"/>
</dbReference>
<sequence>MEGRLFLHRNGNSTGSSNHAVFWGATCQNKASPDENLKWLRGPQFTFLWSSAYLP</sequence>
<evidence type="ECO:0000313" key="1">
    <source>
        <dbReference type="EMBL" id="VCX31071.1"/>
    </source>
</evidence>
<proteinExistence type="predicted"/>
<protein>
    <submittedName>
        <fullName evidence="1">Uncharacterized protein</fullName>
    </submittedName>
</protein>
<organism evidence="1 2">
    <name type="scientific">Gulo gulo</name>
    <name type="common">Wolverine</name>
    <name type="synonym">Gluton</name>
    <dbReference type="NCBI Taxonomy" id="48420"/>
    <lineage>
        <taxon>Eukaryota</taxon>
        <taxon>Metazoa</taxon>
        <taxon>Chordata</taxon>
        <taxon>Craniata</taxon>
        <taxon>Vertebrata</taxon>
        <taxon>Euteleostomi</taxon>
        <taxon>Mammalia</taxon>
        <taxon>Eutheria</taxon>
        <taxon>Laurasiatheria</taxon>
        <taxon>Carnivora</taxon>
        <taxon>Caniformia</taxon>
        <taxon>Musteloidea</taxon>
        <taxon>Mustelidae</taxon>
        <taxon>Guloninae</taxon>
        <taxon>Gulo</taxon>
    </lineage>
</organism>
<gene>
    <name evidence="1" type="ORF">BN2614_LOCUS1</name>
</gene>
<feature type="non-terminal residue" evidence="1">
    <location>
        <position position="55"/>
    </location>
</feature>
<comment type="caution">
    <text evidence="1">The sequence shown here is derived from an EMBL/GenBank/DDBJ whole genome shotgun (WGS) entry which is preliminary data.</text>
</comment>